<dbReference type="GO" id="GO:0006355">
    <property type="term" value="P:regulation of DNA-templated transcription"/>
    <property type="evidence" value="ECO:0007669"/>
    <property type="project" value="InterPro"/>
</dbReference>
<dbReference type="Gene3D" id="1.10.1660.10">
    <property type="match status" value="1"/>
</dbReference>
<protein>
    <recommendedName>
        <fullName evidence="1">HTH merR-type domain-containing protein</fullName>
    </recommendedName>
</protein>
<evidence type="ECO:0000313" key="2">
    <source>
        <dbReference type="EMBL" id="OLT59780.1"/>
    </source>
</evidence>
<sequence>MAYGAMTWTVLQGNLKRMINPANFPEGRPVIDRMVTPNEAAKALGVTTRTLRNWEAAGKIKATKNKKGRKIYDLDSVVYED</sequence>
<gene>
    <name evidence="2" type="ORF">BJP37_12825</name>
</gene>
<dbReference type="SUPFAM" id="SSF46955">
    <property type="entry name" value="Putative DNA-binding domain"/>
    <property type="match status" value="1"/>
</dbReference>
<organism evidence="2 3">
    <name type="scientific">Moorena bouillonii PNG</name>
    <dbReference type="NCBI Taxonomy" id="568701"/>
    <lineage>
        <taxon>Bacteria</taxon>
        <taxon>Bacillati</taxon>
        <taxon>Cyanobacteriota</taxon>
        <taxon>Cyanophyceae</taxon>
        <taxon>Coleofasciculales</taxon>
        <taxon>Coleofasciculaceae</taxon>
        <taxon>Moorena</taxon>
    </lineage>
</organism>
<dbReference type="InterPro" id="IPR000551">
    <property type="entry name" value="MerR-type_HTH_dom"/>
</dbReference>
<evidence type="ECO:0000313" key="3">
    <source>
        <dbReference type="Proteomes" id="UP000186657"/>
    </source>
</evidence>
<dbReference type="EMBL" id="MKZS01000001">
    <property type="protein sequence ID" value="OLT59780.1"/>
    <property type="molecule type" value="Genomic_DNA"/>
</dbReference>
<accession>A0A1U7N1F7</accession>
<dbReference type="Pfam" id="PF00376">
    <property type="entry name" value="MerR"/>
    <property type="match status" value="1"/>
</dbReference>
<dbReference type="Proteomes" id="UP000186657">
    <property type="component" value="Unassembled WGS sequence"/>
</dbReference>
<feature type="domain" description="HTH merR-type" evidence="1">
    <location>
        <begin position="36"/>
        <end position="72"/>
    </location>
</feature>
<dbReference type="GO" id="GO:0003677">
    <property type="term" value="F:DNA binding"/>
    <property type="evidence" value="ECO:0007669"/>
    <property type="project" value="InterPro"/>
</dbReference>
<reference evidence="2 3" key="1">
    <citation type="submission" date="2016-10" db="EMBL/GenBank/DDBJ databases">
        <title>Comparative genomics uncovers the prolific and rare metabolic potential of the cyanobacterial genus Moorea.</title>
        <authorList>
            <person name="Leao T."/>
            <person name="Castelao G."/>
            <person name="Korobeynikov A."/>
            <person name="Monroe E.A."/>
            <person name="Podell S."/>
            <person name="Glukhov E."/>
            <person name="Allen E."/>
            <person name="Gerwick W.H."/>
            <person name="Gerwick L."/>
        </authorList>
    </citation>
    <scope>NUCLEOTIDE SEQUENCE [LARGE SCALE GENOMIC DNA]</scope>
    <source>
        <strain evidence="2 3">PNG5-198</strain>
    </source>
</reference>
<proteinExistence type="predicted"/>
<evidence type="ECO:0000259" key="1">
    <source>
        <dbReference type="Pfam" id="PF00376"/>
    </source>
</evidence>
<dbReference type="AlphaFoldDB" id="A0A1U7N1F7"/>
<keyword evidence="3" id="KW-1185">Reference proteome</keyword>
<comment type="caution">
    <text evidence="2">The sequence shown here is derived from an EMBL/GenBank/DDBJ whole genome shotgun (WGS) entry which is preliminary data.</text>
</comment>
<name>A0A1U7N1F7_9CYAN</name>
<dbReference type="InterPro" id="IPR009061">
    <property type="entry name" value="DNA-bd_dom_put_sf"/>
</dbReference>
<dbReference type="RefSeq" id="WP_075899433.1">
    <property type="nucleotide sequence ID" value="NZ_MKZS01000001.1"/>
</dbReference>